<evidence type="ECO:0000256" key="2">
    <source>
        <dbReference type="ARBA" id="ARBA00022734"/>
    </source>
</evidence>
<dbReference type="InterPro" id="IPR027791">
    <property type="entry name" value="Galactosyl_T_C"/>
</dbReference>
<evidence type="ECO:0000259" key="4">
    <source>
        <dbReference type="SMART" id="SM00458"/>
    </source>
</evidence>
<keyword evidence="6" id="KW-1185">Reference proteome</keyword>
<evidence type="ECO:0000256" key="1">
    <source>
        <dbReference type="ARBA" id="ARBA00022679"/>
    </source>
</evidence>
<dbReference type="InterPro" id="IPR035992">
    <property type="entry name" value="Ricin_B-like_lectins"/>
</dbReference>
<organism evidence="5 6">
    <name type="scientific">Eumeta variegata</name>
    <name type="common">Bagworm moth</name>
    <name type="synonym">Eumeta japonica</name>
    <dbReference type="NCBI Taxonomy" id="151549"/>
    <lineage>
        <taxon>Eukaryota</taxon>
        <taxon>Metazoa</taxon>
        <taxon>Ecdysozoa</taxon>
        <taxon>Arthropoda</taxon>
        <taxon>Hexapoda</taxon>
        <taxon>Insecta</taxon>
        <taxon>Pterygota</taxon>
        <taxon>Neoptera</taxon>
        <taxon>Endopterygota</taxon>
        <taxon>Lepidoptera</taxon>
        <taxon>Glossata</taxon>
        <taxon>Ditrysia</taxon>
        <taxon>Tineoidea</taxon>
        <taxon>Psychidae</taxon>
        <taxon>Oiketicinae</taxon>
        <taxon>Eumeta</taxon>
    </lineage>
</organism>
<proteinExistence type="predicted"/>
<dbReference type="Proteomes" id="UP000299102">
    <property type="component" value="Unassembled WGS sequence"/>
</dbReference>
<dbReference type="SMART" id="SM00458">
    <property type="entry name" value="RICIN"/>
    <property type="match status" value="1"/>
</dbReference>
<reference evidence="5 6" key="1">
    <citation type="journal article" date="2019" name="Commun. Biol.">
        <title>The bagworm genome reveals a unique fibroin gene that provides high tensile strength.</title>
        <authorList>
            <person name="Kono N."/>
            <person name="Nakamura H."/>
            <person name="Ohtoshi R."/>
            <person name="Tomita M."/>
            <person name="Numata K."/>
            <person name="Arakawa K."/>
        </authorList>
    </citation>
    <scope>NUCLEOTIDE SEQUENCE [LARGE SCALE GENOMIC DNA]</scope>
</reference>
<evidence type="ECO:0000313" key="5">
    <source>
        <dbReference type="EMBL" id="GBP31660.1"/>
    </source>
</evidence>
<dbReference type="FunFam" id="3.90.550.10:FF:000195">
    <property type="entry name" value="Polypeptide N-acetylgalactosaminyltransferase like 6"/>
    <property type="match status" value="1"/>
</dbReference>
<keyword evidence="2" id="KW-0430">Lectin</keyword>
<dbReference type="CDD" id="cd23434">
    <property type="entry name" value="beta-trefoil_Ricin_GALNT2"/>
    <property type="match status" value="1"/>
</dbReference>
<dbReference type="Pfam" id="PF00652">
    <property type="entry name" value="Ricin_B_lectin"/>
    <property type="match status" value="1"/>
</dbReference>
<dbReference type="InterPro" id="IPR000772">
    <property type="entry name" value="Ricin_B_lectin"/>
</dbReference>
<dbReference type="PANTHER" id="PTHR11675">
    <property type="entry name" value="N-ACETYLGALACTOSAMINYLTRANSFERASE"/>
    <property type="match status" value="1"/>
</dbReference>
<name>A0A4C1UZI3_EUMVA</name>
<keyword evidence="3" id="KW-1015">Disulfide bond</keyword>
<comment type="caution">
    <text evidence="5">The sequence shown here is derived from an EMBL/GenBank/DDBJ whole genome shotgun (WGS) entry which is preliminary data.</text>
</comment>
<sequence>MLFLSLAVRPPQRSKRDRLAAGGARRCGRPTSRTRFYLRGLSGVDVRERTPISDYMLLTLNVADSGEWQQSLRLTDPTRVVCPVIDVISMDTFQYIGASADLRGGFDWNLVFKWEYLSHAERSARLSDPTQVIRTPMIAGGLFSMDRKYFEKLGKYDMKMDVWGGENLEISFRVWQCGGSLEIVPCSRVGHVFRKRHPYTFPGGSGAVFARNTRRAAEVWMDDYKELYYRSQPLAKQVNYGDISERVALRQRLHCKPFRWYLEHVYPDLRVPTLSGTPHALRQGDRCMDTMGHLVDGTVGMYPCHNTGGNQEWIFEDGLLRHHNLCLSLAEDRVTAVLAACDPSDEAQQWRRLGQAFRHARLDACLDSARPALSLEPCDPLRITQHYST</sequence>
<dbReference type="OrthoDB" id="429263at2759"/>
<accession>A0A4C1UZI3</accession>
<dbReference type="Gene3D" id="3.90.550.10">
    <property type="entry name" value="Spore Coat Polysaccharide Biosynthesis Protein SpsA, Chain A"/>
    <property type="match status" value="1"/>
</dbReference>
<dbReference type="InterPro" id="IPR029044">
    <property type="entry name" value="Nucleotide-diphossugar_trans"/>
</dbReference>
<gene>
    <name evidence="5" type="primary">pgant2</name>
    <name evidence="5" type="ORF">EVAR_84106_1</name>
</gene>
<evidence type="ECO:0000313" key="6">
    <source>
        <dbReference type="Proteomes" id="UP000299102"/>
    </source>
</evidence>
<dbReference type="SUPFAM" id="SSF50370">
    <property type="entry name" value="Ricin B-like lectins"/>
    <property type="match status" value="1"/>
</dbReference>
<dbReference type="PROSITE" id="PS50231">
    <property type="entry name" value="RICIN_B_LECTIN"/>
    <property type="match status" value="1"/>
</dbReference>
<dbReference type="EMBL" id="BGZK01000249">
    <property type="protein sequence ID" value="GBP31660.1"/>
    <property type="molecule type" value="Genomic_DNA"/>
</dbReference>
<dbReference type="GO" id="GO:0006493">
    <property type="term" value="P:protein O-linked glycosylation"/>
    <property type="evidence" value="ECO:0007669"/>
    <property type="project" value="TreeGrafter"/>
</dbReference>
<dbReference type="SUPFAM" id="SSF53448">
    <property type="entry name" value="Nucleotide-diphospho-sugar transferases"/>
    <property type="match status" value="1"/>
</dbReference>
<dbReference type="GO" id="GO:0005794">
    <property type="term" value="C:Golgi apparatus"/>
    <property type="evidence" value="ECO:0007669"/>
    <property type="project" value="TreeGrafter"/>
</dbReference>
<dbReference type="GO" id="GO:0004653">
    <property type="term" value="F:polypeptide N-acetylgalactosaminyltransferase activity"/>
    <property type="evidence" value="ECO:0007669"/>
    <property type="project" value="TreeGrafter"/>
</dbReference>
<dbReference type="Pfam" id="PF02709">
    <property type="entry name" value="Glyco_transf_7C"/>
    <property type="match status" value="1"/>
</dbReference>
<dbReference type="PANTHER" id="PTHR11675:SF119">
    <property type="entry name" value="POLYPEPTIDE N-ACETYLGALACTOSAMINYLTRANSFERASE 2"/>
    <property type="match status" value="1"/>
</dbReference>
<keyword evidence="1 5" id="KW-0808">Transferase</keyword>
<feature type="domain" description="Ricin B lectin" evidence="4">
    <location>
        <begin position="277"/>
        <end position="386"/>
    </location>
</feature>
<evidence type="ECO:0000256" key="3">
    <source>
        <dbReference type="ARBA" id="ARBA00023157"/>
    </source>
</evidence>
<dbReference type="GO" id="GO:0030246">
    <property type="term" value="F:carbohydrate binding"/>
    <property type="evidence" value="ECO:0007669"/>
    <property type="project" value="UniProtKB-KW"/>
</dbReference>
<protein>
    <submittedName>
        <fullName evidence="5">Polypeptide N-acetylgalactosaminyltransferase 2</fullName>
    </submittedName>
</protein>
<dbReference type="Gene3D" id="2.80.10.50">
    <property type="match status" value="1"/>
</dbReference>
<dbReference type="AlphaFoldDB" id="A0A4C1UZI3"/>
<dbReference type="STRING" id="151549.A0A4C1UZI3"/>